<proteinExistence type="predicted"/>
<organism evidence="1 2">
    <name type="scientific">Diacronema lutheri</name>
    <name type="common">Unicellular marine alga</name>
    <name type="synonym">Monochrysis lutheri</name>
    <dbReference type="NCBI Taxonomy" id="2081491"/>
    <lineage>
        <taxon>Eukaryota</taxon>
        <taxon>Haptista</taxon>
        <taxon>Haptophyta</taxon>
        <taxon>Pavlovophyceae</taxon>
        <taxon>Pavlovales</taxon>
        <taxon>Pavlovaceae</taxon>
        <taxon>Diacronema</taxon>
    </lineage>
</organism>
<dbReference type="AlphaFoldDB" id="A0A8J5XHX0"/>
<protein>
    <submittedName>
        <fullName evidence="1">Uncharacterized protein</fullName>
    </submittedName>
</protein>
<gene>
    <name evidence="1" type="ORF">KFE25_003430</name>
</gene>
<evidence type="ECO:0000313" key="1">
    <source>
        <dbReference type="EMBL" id="KAG8464367.1"/>
    </source>
</evidence>
<evidence type="ECO:0000313" key="2">
    <source>
        <dbReference type="Proteomes" id="UP000751190"/>
    </source>
</evidence>
<comment type="caution">
    <text evidence="1">The sequence shown here is derived from an EMBL/GenBank/DDBJ whole genome shotgun (WGS) entry which is preliminary data.</text>
</comment>
<accession>A0A8J5XHX0</accession>
<name>A0A8J5XHX0_DIALT</name>
<dbReference type="EMBL" id="JAGTXO010000013">
    <property type="protein sequence ID" value="KAG8464367.1"/>
    <property type="molecule type" value="Genomic_DNA"/>
</dbReference>
<dbReference type="Proteomes" id="UP000751190">
    <property type="component" value="Unassembled WGS sequence"/>
</dbReference>
<reference evidence="1" key="1">
    <citation type="submission" date="2021-05" db="EMBL/GenBank/DDBJ databases">
        <title>The genome of the haptophyte Pavlova lutheri (Diacronema luteri, Pavlovales) - a model for lipid biosynthesis in eukaryotic algae.</title>
        <authorList>
            <person name="Hulatt C.J."/>
            <person name="Posewitz M.C."/>
        </authorList>
    </citation>
    <scope>NUCLEOTIDE SEQUENCE</scope>
    <source>
        <strain evidence="1">NIVA-4/92</strain>
    </source>
</reference>
<sequence length="194" mass="21538">MELDASHRFVHIPNDEMKKLSKKPNKEKGYSYLDYHLANDVDATATATVAIVQSMPASGSASAGDEQPVPFKVGKAVAKGARFTVNFLARLALCIASPAVREELALEHGRRSRAEIDVGAQKKSVWSEGGRVERDFHDLSVIYIIPKGVEHIRDSANKPVEFKVNNLWEEGDNNFYSGTFLKKKYNENRSETAS</sequence>
<keyword evidence="2" id="KW-1185">Reference proteome</keyword>